<feature type="compositionally biased region" description="Basic and acidic residues" evidence="1">
    <location>
        <begin position="1"/>
        <end position="10"/>
    </location>
</feature>
<dbReference type="EMBL" id="CABDUW010000227">
    <property type="protein sequence ID" value="VTJ63358.1"/>
    <property type="molecule type" value="Genomic_DNA"/>
</dbReference>
<evidence type="ECO:0000313" key="2">
    <source>
        <dbReference type="EMBL" id="VTJ63358.1"/>
    </source>
</evidence>
<name>A0A5E4B0U0_MARMO</name>
<protein>
    <submittedName>
        <fullName evidence="2">Uncharacterized protein</fullName>
    </submittedName>
</protein>
<evidence type="ECO:0000256" key="1">
    <source>
        <dbReference type="SAM" id="MobiDB-lite"/>
    </source>
</evidence>
<gene>
    <name evidence="2" type="ORF">MONAX_5E025988</name>
</gene>
<organism evidence="2 3">
    <name type="scientific">Marmota monax</name>
    <name type="common">Woodchuck</name>
    <dbReference type="NCBI Taxonomy" id="9995"/>
    <lineage>
        <taxon>Eukaryota</taxon>
        <taxon>Metazoa</taxon>
        <taxon>Chordata</taxon>
        <taxon>Craniata</taxon>
        <taxon>Vertebrata</taxon>
        <taxon>Euteleostomi</taxon>
        <taxon>Mammalia</taxon>
        <taxon>Eutheria</taxon>
        <taxon>Euarchontoglires</taxon>
        <taxon>Glires</taxon>
        <taxon>Rodentia</taxon>
        <taxon>Sciuromorpha</taxon>
        <taxon>Sciuridae</taxon>
        <taxon>Xerinae</taxon>
        <taxon>Marmotini</taxon>
        <taxon>Marmota</taxon>
    </lineage>
</organism>
<reference evidence="2" key="1">
    <citation type="submission" date="2019-04" db="EMBL/GenBank/DDBJ databases">
        <authorList>
            <person name="Alioto T."/>
            <person name="Alioto T."/>
        </authorList>
    </citation>
    <scope>NUCLEOTIDE SEQUENCE [LARGE SCALE GENOMIC DNA]</scope>
</reference>
<accession>A0A5E4B0U0</accession>
<keyword evidence="3" id="KW-1185">Reference proteome</keyword>
<comment type="caution">
    <text evidence="2">The sequence shown here is derived from an EMBL/GenBank/DDBJ whole genome shotgun (WGS) entry which is preliminary data.</text>
</comment>
<feature type="non-terminal residue" evidence="2">
    <location>
        <position position="73"/>
    </location>
</feature>
<feature type="region of interest" description="Disordered" evidence="1">
    <location>
        <begin position="1"/>
        <end position="25"/>
    </location>
</feature>
<sequence>MSDCRGRNRMESGWVPRTQGGKSEARCGVTPELAHAGLPTRILPSSTQQILSRKQENSLRANSFSLASLLFVE</sequence>
<evidence type="ECO:0000313" key="3">
    <source>
        <dbReference type="Proteomes" id="UP000335636"/>
    </source>
</evidence>
<dbReference type="AlphaFoldDB" id="A0A5E4B0U0"/>
<dbReference type="Proteomes" id="UP000335636">
    <property type="component" value="Unassembled WGS sequence"/>
</dbReference>
<proteinExistence type="predicted"/>